<gene>
    <name evidence="2" type="ORF">ACFS5M_06135</name>
</gene>
<dbReference type="InterPro" id="IPR053164">
    <property type="entry name" value="IS1016-like_transposase"/>
</dbReference>
<evidence type="ECO:0000313" key="2">
    <source>
        <dbReference type="EMBL" id="MFD2823239.1"/>
    </source>
</evidence>
<sequence>MFNKEVKSILDLIKAFPTEQDCIEHLEILRWNGNVVSPFDPNSKVYNCKGNKYKCKETGKYFNVKTNTIFDNTKINLQTWFVGIWLVTSHKKGISSHQLGRDLNITQKSAWFMLQRIRNCFGLEDNDQLQGEVEIDETYIGGKAKNRRAAIRKDKTFETKDRFRKSTVLGMVQRDGKLVAKHVGNSTEHSLLPPILNNIAFDATIYTDELKAYNKLQRVYDHQTVRHNKGEYVRGRVTTNTIESFWAILKRGIYGIYHFTSRKHLHFYVDEFVFRYNTRQGTENERFNLLLSNIENRLTYKNLIN</sequence>
<dbReference type="PANTHER" id="PTHR47163">
    <property type="entry name" value="DDE_TNP_IS1595 DOMAIN-CONTAINING PROTEIN"/>
    <property type="match status" value="1"/>
</dbReference>
<keyword evidence="3" id="KW-1185">Reference proteome</keyword>
<evidence type="ECO:0000259" key="1">
    <source>
        <dbReference type="SMART" id="SM01126"/>
    </source>
</evidence>
<dbReference type="EMBL" id="JBHUOV010000001">
    <property type="protein sequence ID" value="MFD2823239.1"/>
    <property type="molecule type" value="Genomic_DNA"/>
</dbReference>
<name>A0ABW5WLA5_9FLAO</name>
<feature type="domain" description="ISXO2-like transposase" evidence="1">
    <location>
        <begin position="128"/>
        <end position="277"/>
    </location>
</feature>
<dbReference type="InterPro" id="IPR024445">
    <property type="entry name" value="Tnp_ISXO2-like"/>
</dbReference>
<dbReference type="PANTHER" id="PTHR47163:SF2">
    <property type="entry name" value="SI:DKEY-17M8.2"/>
    <property type="match status" value="1"/>
</dbReference>
<dbReference type="SMART" id="SM01126">
    <property type="entry name" value="DDE_Tnp_IS1595"/>
    <property type="match status" value="1"/>
</dbReference>
<dbReference type="NCBIfam" id="NF033547">
    <property type="entry name" value="transpos_IS1595"/>
    <property type="match status" value="1"/>
</dbReference>
<dbReference type="RefSeq" id="WP_183486829.1">
    <property type="nucleotide sequence ID" value="NZ_JBHUOV010000001.1"/>
</dbReference>
<organism evidence="2 3">
    <name type="scientific">Lacinutrix iliipiscaria</name>
    <dbReference type="NCBI Taxonomy" id="1230532"/>
    <lineage>
        <taxon>Bacteria</taxon>
        <taxon>Pseudomonadati</taxon>
        <taxon>Bacteroidota</taxon>
        <taxon>Flavobacteriia</taxon>
        <taxon>Flavobacteriales</taxon>
        <taxon>Flavobacteriaceae</taxon>
        <taxon>Lacinutrix</taxon>
    </lineage>
</organism>
<dbReference type="Proteomes" id="UP001597533">
    <property type="component" value="Unassembled WGS sequence"/>
</dbReference>
<proteinExistence type="predicted"/>
<protein>
    <submittedName>
        <fullName evidence="2">IS1595 family transposase</fullName>
    </submittedName>
</protein>
<dbReference type="Pfam" id="PF12762">
    <property type="entry name" value="DDE_Tnp_IS1595"/>
    <property type="match status" value="1"/>
</dbReference>
<accession>A0ABW5WLA5</accession>
<reference evidence="3" key="1">
    <citation type="journal article" date="2019" name="Int. J. Syst. Evol. Microbiol.">
        <title>The Global Catalogue of Microorganisms (GCM) 10K type strain sequencing project: providing services to taxonomists for standard genome sequencing and annotation.</title>
        <authorList>
            <consortium name="The Broad Institute Genomics Platform"/>
            <consortium name="The Broad Institute Genome Sequencing Center for Infectious Disease"/>
            <person name="Wu L."/>
            <person name="Ma J."/>
        </authorList>
    </citation>
    <scope>NUCLEOTIDE SEQUENCE [LARGE SCALE GENOMIC DNA]</scope>
    <source>
        <strain evidence="3">KCTC 32141</strain>
    </source>
</reference>
<evidence type="ECO:0000313" key="3">
    <source>
        <dbReference type="Proteomes" id="UP001597533"/>
    </source>
</evidence>
<comment type="caution">
    <text evidence="2">The sequence shown here is derived from an EMBL/GenBank/DDBJ whole genome shotgun (WGS) entry which is preliminary data.</text>
</comment>